<protein>
    <submittedName>
        <fullName evidence="1">10146_t:CDS:1</fullName>
    </submittedName>
</protein>
<reference evidence="1" key="1">
    <citation type="submission" date="2021-06" db="EMBL/GenBank/DDBJ databases">
        <authorList>
            <person name="Kallberg Y."/>
            <person name="Tangrot J."/>
            <person name="Rosling A."/>
        </authorList>
    </citation>
    <scope>NUCLEOTIDE SEQUENCE</scope>
    <source>
        <strain evidence="1">UK204</strain>
    </source>
</reference>
<comment type="caution">
    <text evidence="1">The sequence shown here is derived from an EMBL/GenBank/DDBJ whole genome shotgun (WGS) entry which is preliminary data.</text>
</comment>
<organism evidence="1 2">
    <name type="scientific">Funneliformis caledonium</name>
    <dbReference type="NCBI Taxonomy" id="1117310"/>
    <lineage>
        <taxon>Eukaryota</taxon>
        <taxon>Fungi</taxon>
        <taxon>Fungi incertae sedis</taxon>
        <taxon>Mucoromycota</taxon>
        <taxon>Glomeromycotina</taxon>
        <taxon>Glomeromycetes</taxon>
        <taxon>Glomerales</taxon>
        <taxon>Glomeraceae</taxon>
        <taxon>Funneliformis</taxon>
    </lineage>
</organism>
<feature type="non-terminal residue" evidence="1">
    <location>
        <position position="1"/>
    </location>
</feature>
<dbReference type="EMBL" id="CAJVPQ010008579">
    <property type="protein sequence ID" value="CAG8708075.1"/>
    <property type="molecule type" value="Genomic_DNA"/>
</dbReference>
<dbReference type="OrthoDB" id="2429916at2759"/>
<evidence type="ECO:0000313" key="2">
    <source>
        <dbReference type="Proteomes" id="UP000789570"/>
    </source>
</evidence>
<name>A0A9N9HVK3_9GLOM</name>
<dbReference type="Proteomes" id="UP000789570">
    <property type="component" value="Unassembled WGS sequence"/>
</dbReference>
<dbReference type="AlphaFoldDB" id="A0A9N9HVK3"/>
<sequence>TNFWTEIQNLEEEKNAIRTALLGHLNVFGKMLTQYANRIESTNLPTNFHYQPEVQQELRESSAEFNTMRIENQDYHENYSRLLNNNIDIITNITDDYLQEAVEFMVRKVGSGILKVDNVNLEEIFEKYHDECKSGFDLCHNDIMDLRPTSQLTKIIPEATWEKFILDSYPNHKILEKWEELIQKNSEDLVIKDTLYNILSPYVEAFKAPFNIIKSGDLKEKQYSSQFMNSILKNTLNTICSIDWRILEVPIRSSKYRCNSNIDLFVNTVLSAKRTDGLTRQWQIQKETFVYKQTGGPDVDDVTNFYVHDYKLVRTMHDILNQRIILQLNDGVKDCNNLANFGALGISFMKENTRIESRAEQKMKLLSKRKIHTVMLNLPTPNRTKKQTRRQKN</sequence>
<accession>A0A9N9HVK3</accession>
<keyword evidence="2" id="KW-1185">Reference proteome</keyword>
<evidence type="ECO:0000313" key="1">
    <source>
        <dbReference type="EMBL" id="CAG8708075.1"/>
    </source>
</evidence>
<gene>
    <name evidence="1" type="ORF">FCALED_LOCUS13796</name>
</gene>
<proteinExistence type="predicted"/>